<evidence type="ECO:0000313" key="2">
    <source>
        <dbReference type="Proteomes" id="UP000673394"/>
    </source>
</evidence>
<dbReference type="Pfam" id="PF20119">
    <property type="entry name" value="DUF6509"/>
    <property type="match status" value="1"/>
</dbReference>
<dbReference type="InterPro" id="IPR045424">
    <property type="entry name" value="DUF6509"/>
</dbReference>
<gene>
    <name evidence="1" type="ORF">I8J30_11280</name>
</gene>
<organism evidence="1 2">
    <name type="scientific">Paenibacillus lignilyticus</name>
    <dbReference type="NCBI Taxonomy" id="1172615"/>
    <lineage>
        <taxon>Bacteria</taxon>
        <taxon>Bacillati</taxon>
        <taxon>Bacillota</taxon>
        <taxon>Bacilli</taxon>
        <taxon>Bacillales</taxon>
        <taxon>Paenibacillaceae</taxon>
        <taxon>Paenibacillus</taxon>
    </lineage>
</organism>
<reference evidence="1 2" key="1">
    <citation type="submission" date="2021-04" db="EMBL/GenBank/DDBJ databases">
        <title>Paenibacillus sp. DLE-14 whole genome sequence.</title>
        <authorList>
            <person name="Ham Y.J."/>
        </authorList>
    </citation>
    <scope>NUCLEOTIDE SEQUENCE [LARGE SCALE GENOMIC DNA]</scope>
    <source>
        <strain evidence="1 2">DLE-14</strain>
    </source>
</reference>
<dbReference type="EMBL" id="JAGKSP010000003">
    <property type="protein sequence ID" value="MBP3963285.1"/>
    <property type="molecule type" value="Genomic_DNA"/>
</dbReference>
<evidence type="ECO:0000313" key="1">
    <source>
        <dbReference type="EMBL" id="MBP3963285.1"/>
    </source>
</evidence>
<proteinExistence type="predicted"/>
<name>A0ABS5CBQ5_9BACL</name>
<protein>
    <submittedName>
        <fullName evidence="1">Pullulanase</fullName>
    </submittedName>
</protein>
<accession>A0ABS5CBQ5</accession>
<dbReference type="RefSeq" id="WP_210658254.1">
    <property type="nucleotide sequence ID" value="NZ_JAGKSP010000003.1"/>
</dbReference>
<keyword evidence="2" id="KW-1185">Reference proteome</keyword>
<comment type="caution">
    <text evidence="1">The sequence shown here is derived from an EMBL/GenBank/DDBJ whole genome shotgun (WGS) entry which is preliminary data.</text>
</comment>
<sequence>MISITAFSVDKVKDPFGILAGDRYEFRLDVDLPEDDELFVENGVYIRVIYKVDGEASGIVKYELYESINDRYVDAELEDEEEQLIDSFCKAHFSEAEE</sequence>
<dbReference type="Proteomes" id="UP000673394">
    <property type="component" value="Unassembled WGS sequence"/>
</dbReference>